<dbReference type="EMBL" id="BNAI01000006">
    <property type="protein sequence ID" value="GHF22957.1"/>
    <property type="molecule type" value="Genomic_DNA"/>
</dbReference>
<dbReference type="AlphaFoldDB" id="A0A8J3GSP0"/>
<dbReference type="Gene3D" id="3.40.50.2300">
    <property type="match status" value="2"/>
</dbReference>
<dbReference type="Pfam" id="PF00356">
    <property type="entry name" value="LacI"/>
    <property type="match status" value="1"/>
</dbReference>
<dbReference type="PRINTS" id="PR00036">
    <property type="entry name" value="HTHLACI"/>
</dbReference>
<dbReference type="RefSeq" id="WP_191283875.1">
    <property type="nucleotide sequence ID" value="NZ_BNAI01000006.1"/>
</dbReference>
<dbReference type="GO" id="GO:0000976">
    <property type="term" value="F:transcription cis-regulatory region binding"/>
    <property type="evidence" value="ECO:0007669"/>
    <property type="project" value="TreeGrafter"/>
</dbReference>
<dbReference type="PROSITE" id="PS50932">
    <property type="entry name" value="HTH_LACI_2"/>
    <property type="match status" value="1"/>
</dbReference>
<keyword evidence="4" id="KW-0804">Transcription</keyword>
<dbReference type="SUPFAM" id="SSF53822">
    <property type="entry name" value="Periplasmic binding protein-like I"/>
    <property type="match status" value="1"/>
</dbReference>
<reference evidence="6" key="1">
    <citation type="journal article" date="2014" name="Int. J. Syst. Evol. Microbiol.">
        <title>Complete genome sequence of Corynebacterium casei LMG S-19264T (=DSM 44701T), isolated from a smear-ripened cheese.</title>
        <authorList>
            <consortium name="US DOE Joint Genome Institute (JGI-PGF)"/>
            <person name="Walter F."/>
            <person name="Albersmeier A."/>
            <person name="Kalinowski J."/>
            <person name="Ruckert C."/>
        </authorList>
    </citation>
    <scope>NUCLEOTIDE SEQUENCE</scope>
    <source>
        <strain evidence="6">CGMCC 1.16548</strain>
    </source>
</reference>
<keyword evidence="3" id="KW-0238">DNA-binding</keyword>
<dbReference type="Gene3D" id="1.10.260.40">
    <property type="entry name" value="lambda repressor-like DNA-binding domains"/>
    <property type="match status" value="1"/>
</dbReference>
<keyword evidence="1" id="KW-0678">Repressor</keyword>
<reference evidence="6" key="2">
    <citation type="submission" date="2020-09" db="EMBL/GenBank/DDBJ databases">
        <authorList>
            <person name="Sun Q."/>
            <person name="Zhou Y."/>
        </authorList>
    </citation>
    <scope>NUCLEOTIDE SEQUENCE</scope>
    <source>
        <strain evidence="6">CGMCC 1.16548</strain>
    </source>
</reference>
<keyword evidence="2" id="KW-0805">Transcription regulation</keyword>
<dbReference type="GO" id="GO:0003700">
    <property type="term" value="F:DNA-binding transcription factor activity"/>
    <property type="evidence" value="ECO:0007669"/>
    <property type="project" value="TreeGrafter"/>
</dbReference>
<dbReference type="PANTHER" id="PTHR30146:SF148">
    <property type="entry name" value="HTH-TYPE TRANSCRIPTIONAL REPRESSOR PURR-RELATED"/>
    <property type="match status" value="1"/>
</dbReference>
<dbReference type="PROSITE" id="PS00356">
    <property type="entry name" value="HTH_LACI_1"/>
    <property type="match status" value="1"/>
</dbReference>
<keyword evidence="7" id="KW-1185">Reference proteome</keyword>
<evidence type="ECO:0000313" key="7">
    <source>
        <dbReference type="Proteomes" id="UP000617531"/>
    </source>
</evidence>
<evidence type="ECO:0000256" key="2">
    <source>
        <dbReference type="ARBA" id="ARBA00023015"/>
    </source>
</evidence>
<dbReference type="InterPro" id="IPR046335">
    <property type="entry name" value="LacI/GalR-like_sensor"/>
</dbReference>
<dbReference type="SMART" id="SM00354">
    <property type="entry name" value="HTH_LACI"/>
    <property type="match status" value="1"/>
</dbReference>
<dbReference type="InterPro" id="IPR010982">
    <property type="entry name" value="Lambda_DNA-bd_dom_sf"/>
</dbReference>
<sequence length="332" mass="34983">MVKISDVAREAGVSVATVSRALNGLATVNPEYAQRVHIAAEKLGYRGNAIARGLRRRKTDMLALIISDVANPFYTAIARGVEDVAENSGYSVILCNADEDAAKESRYLRAVEIGQVAGVILSPHSGTTDVSRLRAADVPLVVVDRPLAEPVDSVMVQSVDGARAATRHLLDEGWRRPACVTGPADAATALDRLHGYRLALADSGLGIAERFVHGQFSQADGAAGASALIDGAEPPDSFFAANTQLALGVIAELRARGLRIGQDVGLIMFDDAPWAPFIDPPISVVAQPAYEIGVHAARLLLSRVTGAEAGPARDLVLSTELVVRGSSRRVPT</sequence>
<dbReference type="Proteomes" id="UP000617531">
    <property type="component" value="Unassembled WGS sequence"/>
</dbReference>
<evidence type="ECO:0000256" key="3">
    <source>
        <dbReference type="ARBA" id="ARBA00023125"/>
    </source>
</evidence>
<dbReference type="CDD" id="cd01392">
    <property type="entry name" value="HTH_LacI"/>
    <property type="match status" value="1"/>
</dbReference>
<accession>A0A8J3GSP0</accession>
<dbReference type="SUPFAM" id="SSF47413">
    <property type="entry name" value="lambda repressor-like DNA-binding domains"/>
    <property type="match status" value="1"/>
</dbReference>
<evidence type="ECO:0000256" key="1">
    <source>
        <dbReference type="ARBA" id="ARBA00022491"/>
    </source>
</evidence>
<dbReference type="PANTHER" id="PTHR30146">
    <property type="entry name" value="LACI-RELATED TRANSCRIPTIONAL REPRESSOR"/>
    <property type="match status" value="1"/>
</dbReference>
<name>A0A8J3GSP0_9MICO</name>
<evidence type="ECO:0000259" key="5">
    <source>
        <dbReference type="PROSITE" id="PS50932"/>
    </source>
</evidence>
<organism evidence="6 7">
    <name type="scientific">Pseudolysinimonas yzui</name>
    <dbReference type="NCBI Taxonomy" id="2708254"/>
    <lineage>
        <taxon>Bacteria</taxon>
        <taxon>Bacillati</taxon>
        <taxon>Actinomycetota</taxon>
        <taxon>Actinomycetes</taxon>
        <taxon>Micrococcales</taxon>
        <taxon>Microbacteriaceae</taxon>
        <taxon>Pseudolysinimonas</taxon>
    </lineage>
</organism>
<comment type="caution">
    <text evidence="6">The sequence shown here is derived from an EMBL/GenBank/DDBJ whole genome shotgun (WGS) entry which is preliminary data.</text>
</comment>
<gene>
    <name evidence="6" type="primary">lacI</name>
    <name evidence="6" type="ORF">GCM10011600_25170</name>
</gene>
<evidence type="ECO:0000256" key="4">
    <source>
        <dbReference type="ARBA" id="ARBA00023163"/>
    </source>
</evidence>
<dbReference type="InterPro" id="IPR028082">
    <property type="entry name" value="Peripla_BP_I"/>
</dbReference>
<feature type="domain" description="HTH lacI-type" evidence="5">
    <location>
        <begin position="2"/>
        <end position="56"/>
    </location>
</feature>
<evidence type="ECO:0000313" key="6">
    <source>
        <dbReference type="EMBL" id="GHF22957.1"/>
    </source>
</evidence>
<proteinExistence type="predicted"/>
<protein>
    <submittedName>
        <fullName evidence="6">LacI family transcriptional regulator</fullName>
    </submittedName>
</protein>
<dbReference type="InterPro" id="IPR000843">
    <property type="entry name" value="HTH_LacI"/>
</dbReference>
<dbReference type="Pfam" id="PF13377">
    <property type="entry name" value="Peripla_BP_3"/>
    <property type="match status" value="1"/>
</dbReference>